<accession>A0ABS1J696</accession>
<evidence type="ECO:0000313" key="2">
    <source>
        <dbReference type="EMBL" id="MBL0385802.1"/>
    </source>
</evidence>
<keyword evidence="3" id="KW-1185">Reference proteome</keyword>
<dbReference type="Proteomes" id="UP000602284">
    <property type="component" value="Unassembled WGS sequence"/>
</dbReference>
<dbReference type="InterPro" id="IPR013560">
    <property type="entry name" value="DUF1722"/>
</dbReference>
<feature type="domain" description="DUF1722" evidence="1">
    <location>
        <begin position="44"/>
        <end position="155"/>
    </location>
</feature>
<gene>
    <name evidence="2" type="ORF">JJB07_03990</name>
</gene>
<dbReference type="RefSeq" id="WP_201631306.1">
    <property type="nucleotide sequence ID" value="NZ_JAEQNB010000001.1"/>
</dbReference>
<evidence type="ECO:0000259" key="1">
    <source>
        <dbReference type="Pfam" id="PF08349"/>
    </source>
</evidence>
<dbReference type="Pfam" id="PF08349">
    <property type="entry name" value="DUF1722"/>
    <property type="match status" value="1"/>
</dbReference>
<protein>
    <submittedName>
        <fullName evidence="2">DUF1722 domain-containing protein</fullName>
    </submittedName>
</protein>
<dbReference type="EMBL" id="JAEQNB010000001">
    <property type="protein sequence ID" value="MBL0385802.1"/>
    <property type="molecule type" value="Genomic_DNA"/>
</dbReference>
<reference evidence="2 3" key="1">
    <citation type="submission" date="2021-01" db="EMBL/GenBank/DDBJ databases">
        <title>Tumebacillus sp. strain ITR2 16S ribosomal RNA gene Genome sequencing and assembly.</title>
        <authorList>
            <person name="Kang M."/>
        </authorList>
    </citation>
    <scope>NUCLEOTIDE SEQUENCE [LARGE SCALE GENOMIC DNA]</scope>
    <source>
        <strain evidence="2 3">ITR2</strain>
    </source>
</reference>
<name>A0ABS1J696_9BACL</name>
<organism evidence="2 3">
    <name type="scientific">Tumebacillus amylolyticus</name>
    <dbReference type="NCBI Taxonomy" id="2801339"/>
    <lineage>
        <taxon>Bacteria</taxon>
        <taxon>Bacillati</taxon>
        <taxon>Bacillota</taxon>
        <taxon>Bacilli</taxon>
        <taxon>Bacillales</taxon>
        <taxon>Alicyclobacillaceae</taxon>
        <taxon>Tumebacillus</taxon>
    </lineage>
</organism>
<proteinExistence type="predicted"/>
<comment type="caution">
    <text evidence="2">The sequence shown here is derived from an EMBL/GenBank/DDBJ whole genome shotgun (WGS) entry which is preliminary data.</text>
</comment>
<sequence>MKIADAAFRQRLEIRRAQVLQDLRTLQAGADTVTRLEELWYTCKFVVLEGDPASYFRIRELFNRYRKHEMEFAELKDGVFHAFFTALTCEIEETNLVNLLTHIWGFLKKHVDGEGDRAQALDLIGTLSAGDLSVVPTLYEHLDSLHFKYGKTNLLNPKLQ</sequence>
<evidence type="ECO:0000313" key="3">
    <source>
        <dbReference type="Proteomes" id="UP000602284"/>
    </source>
</evidence>